<dbReference type="Proteomes" id="UP000191418">
    <property type="component" value="Unassembled WGS sequence"/>
</dbReference>
<evidence type="ECO:0000259" key="3">
    <source>
        <dbReference type="PROSITE" id="PS50977"/>
    </source>
</evidence>
<dbReference type="SUPFAM" id="SSF48498">
    <property type="entry name" value="Tetracyclin repressor-like, C-terminal domain"/>
    <property type="match status" value="1"/>
</dbReference>
<reference evidence="4 5" key="1">
    <citation type="submission" date="2017-01" db="EMBL/GenBank/DDBJ databases">
        <title>Genome Sequencing of a Marine Spirillum, Oceanospirillum multiglobuliferum ATCC 33336, from Japan.</title>
        <authorList>
            <person name="Carney J.G."/>
            <person name="Trachtenberg A.M."/>
            <person name="Rheaume B.A."/>
            <person name="Linnane J.D."/>
            <person name="Pitts N.L."/>
            <person name="Mykles D.L."/>
            <person name="Maclea K.S."/>
        </authorList>
    </citation>
    <scope>NUCLEOTIDE SEQUENCE [LARGE SCALE GENOMIC DNA]</scope>
    <source>
        <strain evidence="4 5">ATCC 33336</strain>
    </source>
</reference>
<dbReference type="STRING" id="64969.SAMN02745127_00822"/>
<dbReference type="AlphaFoldDB" id="A0A1T4MKG4"/>
<keyword evidence="5" id="KW-1185">Reference proteome</keyword>
<protein>
    <submittedName>
        <fullName evidence="4">TetR family transcriptional regulator</fullName>
    </submittedName>
</protein>
<dbReference type="InterPro" id="IPR001647">
    <property type="entry name" value="HTH_TetR"/>
</dbReference>
<dbReference type="SUPFAM" id="SSF46689">
    <property type="entry name" value="Homeodomain-like"/>
    <property type="match status" value="1"/>
</dbReference>
<feature type="domain" description="HTH tetR-type" evidence="3">
    <location>
        <begin position="4"/>
        <end position="64"/>
    </location>
</feature>
<organism evidence="4 5">
    <name type="scientific">Oceanospirillum multiglobuliferum</name>
    <dbReference type="NCBI Taxonomy" id="64969"/>
    <lineage>
        <taxon>Bacteria</taxon>
        <taxon>Pseudomonadati</taxon>
        <taxon>Pseudomonadota</taxon>
        <taxon>Gammaproteobacteria</taxon>
        <taxon>Oceanospirillales</taxon>
        <taxon>Oceanospirillaceae</taxon>
        <taxon>Oceanospirillum</taxon>
    </lineage>
</organism>
<dbReference type="RefSeq" id="WP_078744570.1">
    <property type="nucleotide sequence ID" value="NZ_FUXG01000004.1"/>
</dbReference>
<dbReference type="InterPro" id="IPR050109">
    <property type="entry name" value="HTH-type_TetR-like_transc_reg"/>
</dbReference>
<evidence type="ECO:0000313" key="4">
    <source>
        <dbReference type="EMBL" id="OPX56984.1"/>
    </source>
</evidence>
<dbReference type="Gene3D" id="1.10.357.10">
    <property type="entry name" value="Tetracycline Repressor, domain 2"/>
    <property type="match status" value="1"/>
</dbReference>
<dbReference type="PRINTS" id="PR00455">
    <property type="entry name" value="HTHTETR"/>
</dbReference>
<dbReference type="Pfam" id="PF00440">
    <property type="entry name" value="TetR_N"/>
    <property type="match status" value="1"/>
</dbReference>
<dbReference type="OrthoDB" id="2356263at2"/>
<name>A0A1T4MKG4_9GAMM</name>
<dbReference type="Pfam" id="PF17939">
    <property type="entry name" value="TetR_C_30"/>
    <property type="match status" value="1"/>
</dbReference>
<evidence type="ECO:0000313" key="5">
    <source>
        <dbReference type="Proteomes" id="UP000191418"/>
    </source>
</evidence>
<feature type="DNA-binding region" description="H-T-H motif" evidence="2">
    <location>
        <begin position="27"/>
        <end position="46"/>
    </location>
</feature>
<dbReference type="InterPro" id="IPR023772">
    <property type="entry name" value="DNA-bd_HTH_TetR-type_CS"/>
</dbReference>
<evidence type="ECO:0000256" key="1">
    <source>
        <dbReference type="ARBA" id="ARBA00023125"/>
    </source>
</evidence>
<dbReference type="InterPro" id="IPR036271">
    <property type="entry name" value="Tet_transcr_reg_TetR-rel_C_sf"/>
</dbReference>
<dbReference type="EMBL" id="MTSM01000001">
    <property type="protein sequence ID" value="OPX56984.1"/>
    <property type="molecule type" value="Genomic_DNA"/>
</dbReference>
<dbReference type="PROSITE" id="PS01081">
    <property type="entry name" value="HTH_TETR_1"/>
    <property type="match status" value="1"/>
</dbReference>
<proteinExistence type="predicted"/>
<keyword evidence="1 2" id="KW-0238">DNA-binding</keyword>
<dbReference type="GO" id="GO:0000976">
    <property type="term" value="F:transcription cis-regulatory region binding"/>
    <property type="evidence" value="ECO:0007669"/>
    <property type="project" value="TreeGrafter"/>
</dbReference>
<comment type="caution">
    <text evidence="4">The sequence shown here is derived from an EMBL/GenBank/DDBJ whole genome shotgun (WGS) entry which is preliminary data.</text>
</comment>
<dbReference type="PANTHER" id="PTHR30055">
    <property type="entry name" value="HTH-TYPE TRANSCRIPTIONAL REGULATOR RUTR"/>
    <property type="match status" value="1"/>
</dbReference>
<dbReference type="InterPro" id="IPR041586">
    <property type="entry name" value="PsrA_TetR_C"/>
</dbReference>
<accession>A0A1T4MKG4</accession>
<dbReference type="GO" id="GO:0003700">
    <property type="term" value="F:DNA-binding transcription factor activity"/>
    <property type="evidence" value="ECO:0007669"/>
    <property type="project" value="TreeGrafter"/>
</dbReference>
<sequence>MAQLDTVSRILDTAETLFAEKGFAETSLRTITSKAKVNLAAVNYHFGSKKALIQAVFARYLDPFSESFNLEMDRLEAEYSGQEIPLEAVLQTLTQTVITMPSPTRNGLSVFMRLLGLAYTQAQGHMRRYLQEQYGTVFFRFTTMVREASSDLPDVERFWRLHFMLGSAVFTMSSLDALKDIAEKDFGEQTRVRDVVQRLIPFVSAGMSAPVTTIASTANAASEKM</sequence>
<evidence type="ECO:0000256" key="2">
    <source>
        <dbReference type="PROSITE-ProRule" id="PRU00335"/>
    </source>
</evidence>
<gene>
    <name evidence="4" type="ORF">BTE48_00670</name>
</gene>
<dbReference type="PANTHER" id="PTHR30055:SF235">
    <property type="entry name" value="TRANSCRIPTIONAL REGULATORY PROTEIN"/>
    <property type="match status" value="1"/>
</dbReference>
<dbReference type="PROSITE" id="PS50977">
    <property type="entry name" value="HTH_TETR_2"/>
    <property type="match status" value="1"/>
</dbReference>
<dbReference type="InterPro" id="IPR009057">
    <property type="entry name" value="Homeodomain-like_sf"/>
</dbReference>